<accession>A0A6V7RJA2</accession>
<keyword evidence="2" id="KW-1185">Reference proteome</keyword>
<dbReference type="EMBL" id="CAJEWD010000008">
    <property type="protein sequence ID" value="CAD2077393.1"/>
    <property type="molecule type" value="Genomic_DNA"/>
</dbReference>
<organism evidence="1 2">
    <name type="scientific">Jeotgalicoccus meleagridis</name>
    <dbReference type="NCBI Taxonomy" id="2759181"/>
    <lineage>
        <taxon>Bacteria</taxon>
        <taxon>Bacillati</taxon>
        <taxon>Bacillota</taxon>
        <taxon>Bacilli</taxon>
        <taxon>Bacillales</taxon>
        <taxon>Staphylococcaceae</taxon>
        <taxon>Jeotgalicoccus</taxon>
    </lineage>
</organism>
<dbReference type="SUPFAM" id="SSF53850">
    <property type="entry name" value="Periplasmic binding protein-like II"/>
    <property type="match status" value="1"/>
</dbReference>
<reference evidence="1 2" key="1">
    <citation type="submission" date="2020-07" db="EMBL/GenBank/DDBJ databases">
        <authorList>
            <person name="Criscuolo A."/>
        </authorList>
    </citation>
    <scope>NUCLEOTIDE SEQUENCE [LARGE SCALE GENOMIC DNA]</scope>
    <source>
        <strain evidence="1">CIP111649</strain>
    </source>
</reference>
<comment type="caution">
    <text evidence="1">The sequence shown here is derived from an EMBL/GenBank/DDBJ whole genome shotgun (WGS) entry which is preliminary data.</text>
</comment>
<proteinExistence type="predicted"/>
<evidence type="ECO:0000313" key="2">
    <source>
        <dbReference type="Proteomes" id="UP000589351"/>
    </source>
</evidence>
<sequence length="84" mass="9519">MIGSAGNRSLFSNEEFDALIDEGKKESDEGAREEIYKQAQEILIDEAPAIFIRYPENLNAYQSNISGLKIDNNNLLDLRNVTRE</sequence>
<dbReference type="Gene3D" id="3.10.105.10">
    <property type="entry name" value="Dipeptide-binding Protein, Domain 3"/>
    <property type="match status" value="1"/>
</dbReference>
<gene>
    <name evidence="1" type="primary">hbpA_1</name>
    <name evidence="1" type="ORF">JEODO184_01142</name>
</gene>
<dbReference type="RefSeq" id="WP_185125670.1">
    <property type="nucleotide sequence ID" value="NZ_CAJEWD010000008.1"/>
</dbReference>
<protein>
    <submittedName>
        <fullName evidence="1">Heme-binding protein A</fullName>
    </submittedName>
</protein>
<dbReference type="AlphaFoldDB" id="A0A6V7RJA2"/>
<name>A0A6V7RJA2_9STAP</name>
<dbReference type="Gene3D" id="3.40.190.10">
    <property type="entry name" value="Periplasmic binding protein-like II"/>
    <property type="match status" value="1"/>
</dbReference>
<dbReference type="Proteomes" id="UP000589351">
    <property type="component" value="Unassembled WGS sequence"/>
</dbReference>
<evidence type="ECO:0000313" key="1">
    <source>
        <dbReference type="EMBL" id="CAD2077393.1"/>
    </source>
</evidence>